<dbReference type="OrthoDB" id="9765926at2"/>
<keyword evidence="1" id="KW-0732">Signal</keyword>
<dbReference type="InterPro" id="IPR013783">
    <property type="entry name" value="Ig-like_fold"/>
</dbReference>
<reference evidence="2 3" key="1">
    <citation type="submission" date="2018-06" db="EMBL/GenBank/DDBJ databases">
        <title>The draft genome sequence of Crocinitomix sp. SM1701.</title>
        <authorList>
            <person name="Zhang X."/>
        </authorList>
    </citation>
    <scope>NUCLEOTIDE SEQUENCE [LARGE SCALE GENOMIC DNA]</scope>
    <source>
        <strain evidence="2 3">SM1701</strain>
    </source>
</reference>
<dbReference type="RefSeq" id="WP_111061256.1">
    <property type="nucleotide sequence ID" value="NZ_JBHUCU010000007.1"/>
</dbReference>
<name>A0A2W1NFT8_9FLAO</name>
<comment type="caution">
    <text evidence="2">The sequence shown here is derived from an EMBL/GenBank/DDBJ whole genome shotgun (WGS) entry which is preliminary data.</text>
</comment>
<keyword evidence="3" id="KW-1185">Reference proteome</keyword>
<dbReference type="Gene3D" id="2.60.40.10">
    <property type="entry name" value="Immunoglobulins"/>
    <property type="match status" value="1"/>
</dbReference>
<evidence type="ECO:0000313" key="3">
    <source>
        <dbReference type="Proteomes" id="UP000249248"/>
    </source>
</evidence>
<accession>A0A2W1NFT8</accession>
<dbReference type="Proteomes" id="UP000249248">
    <property type="component" value="Unassembled WGS sequence"/>
</dbReference>
<dbReference type="AlphaFoldDB" id="A0A2W1NFT8"/>
<gene>
    <name evidence="2" type="ORF">DNU06_00535</name>
</gene>
<dbReference type="Pfam" id="PF13585">
    <property type="entry name" value="CHU_C"/>
    <property type="match status" value="1"/>
</dbReference>
<evidence type="ECO:0000313" key="2">
    <source>
        <dbReference type="EMBL" id="PZE18355.1"/>
    </source>
</evidence>
<dbReference type="EMBL" id="QKSB01000001">
    <property type="protein sequence ID" value="PZE18355.1"/>
    <property type="molecule type" value="Genomic_DNA"/>
</dbReference>
<evidence type="ECO:0008006" key="4">
    <source>
        <dbReference type="Google" id="ProtNLM"/>
    </source>
</evidence>
<proteinExistence type="predicted"/>
<organism evidence="2 3">
    <name type="scientific">Putridiphycobacter roseus</name>
    <dbReference type="NCBI Taxonomy" id="2219161"/>
    <lineage>
        <taxon>Bacteria</taxon>
        <taxon>Pseudomonadati</taxon>
        <taxon>Bacteroidota</taxon>
        <taxon>Flavobacteriia</taxon>
        <taxon>Flavobacteriales</taxon>
        <taxon>Crocinitomicaceae</taxon>
        <taxon>Putridiphycobacter</taxon>
    </lineage>
</organism>
<protein>
    <recommendedName>
        <fullName evidence="4">Ig-like domain-containing protein</fullName>
    </recommendedName>
</protein>
<evidence type="ECO:0000256" key="1">
    <source>
        <dbReference type="SAM" id="SignalP"/>
    </source>
</evidence>
<dbReference type="Gene3D" id="2.60.40.740">
    <property type="match status" value="1"/>
</dbReference>
<sequence length="1035" mass="108758">MRKSTLLSVLFMCSIFIGSAQTTNSTCAGMLPICTHQDSTNVFPINANAGSAPAGNNYGCVGTQNNPSWFYFKIGTNGDINMNLTSTGDMDFIIWGPFADLTAAQSQCGNLGNGTPANIADCGYIGGNTELPDITGAIVGEVYVMMVTNFSNLNTTFTINQIGGLGSTDCSIVVPPCYSQPGTFNIIKNGLPATSPLSLCGDDNYAILSNGDYGLPEDTIAVVDGGDGIFSAQLMFLVYDAVPNGGDPATDPGYTGVIIPSDTIFDVNNSTSLLMDSLGINCGTIYLVPVAGDDGIGGFANMQGPNDNGSLHYDLDGNGCYVLGTPIEIKYACPIVSNSSINCVNINNSILVDISGGDGDVVIFNQGAGILSEDTISTPDNVILTDLTNNSTYELILVDAIGCTDTVTGDFYTPQMQSVDVFAASGCNAEGYVLVSGVANSGNGGITNTFMNGVPGTTPPNDSLSSGAGTIVNIILADAFGCTWDTAVTIPAITHTIDITHELISGVSCYNGSDAVVRIIAKGIDGSTGVPDGIPIVGILWTAPNGAQFPGLASNDTLINMMPGQWVVTVTDQNTCVVSYSFNISNPSPLAINPGVLNPQCYQGSTGALTPFVNGGTQPLTYEITDGAGTVLNAPGTSVANQLVAGTYTIKVTDGNGCVSSINQALVDPEAIGVSANIKHVNCYGAASGLIAVTPYNNQGNVTYSWTIPGQPSFSSDSIVSELEAGNYTLTIVDAMGCSNSFDYTITENDSIGTTIGKNASYCRTKSFQSGNGSVFATANGGGSGSFSFEWTNDKNNDTHNGSQWNGLAPAFYAVEITDGLGCMVNNSILLDSISPNASFTAVSDEFLSATEYEGTDPVKVKFTNTSTGYAQEGNPLSDTIFQWNLYTNNELDNNWFFTYDISDKPDTTYTEEEVYQVCLVAKNYNDCVDTTCLDIVVHSAPVLEVPNVFTPGAFPNNEFFFPNVGIDVFECGIMNRYGVEVFRFTDINDKWNGNLDNGDKACSDGVYFYTYKAIATNKKEFEGSGTVTLIRSKK</sequence>
<feature type="chain" id="PRO_5015875836" description="Ig-like domain-containing protein" evidence="1">
    <location>
        <begin position="23"/>
        <end position="1035"/>
    </location>
</feature>
<feature type="signal peptide" evidence="1">
    <location>
        <begin position="1"/>
        <end position="22"/>
    </location>
</feature>